<comment type="caution">
    <text evidence="3">The sequence shown here is derived from an EMBL/GenBank/DDBJ whole genome shotgun (WGS) entry which is preliminary data.</text>
</comment>
<feature type="domain" description="Glycosyltransferase subfamily 4-like N-terminal" evidence="2">
    <location>
        <begin position="79"/>
        <end position="201"/>
    </location>
</feature>
<dbReference type="EC" id="2.4.-.-" evidence="3"/>
<evidence type="ECO:0000313" key="4">
    <source>
        <dbReference type="Proteomes" id="UP001482231"/>
    </source>
</evidence>
<evidence type="ECO:0000259" key="1">
    <source>
        <dbReference type="Pfam" id="PF00534"/>
    </source>
</evidence>
<dbReference type="GO" id="GO:0016757">
    <property type="term" value="F:glycosyltransferase activity"/>
    <property type="evidence" value="ECO:0007669"/>
    <property type="project" value="UniProtKB-KW"/>
</dbReference>
<reference evidence="3 4" key="1">
    <citation type="submission" date="2024-02" db="EMBL/GenBank/DDBJ databases">
        <title>New thermophilic sulfur-oxidizing bacteria from a hot springs of the Uzon caldera (Kamchatka, Russia).</title>
        <authorList>
            <person name="Dukat A.M."/>
            <person name="Elcheninov A.G."/>
            <person name="Frolov E.N."/>
        </authorList>
    </citation>
    <scope>NUCLEOTIDE SEQUENCE [LARGE SCALE GENOMIC DNA]</scope>
    <source>
        <strain evidence="3 4">AK1</strain>
    </source>
</reference>
<dbReference type="RefSeq" id="WP_347307816.1">
    <property type="nucleotide sequence ID" value="NZ_JBAJEX010000003.1"/>
</dbReference>
<dbReference type="InterPro" id="IPR001296">
    <property type="entry name" value="Glyco_trans_1"/>
</dbReference>
<dbReference type="Pfam" id="PF00534">
    <property type="entry name" value="Glycos_transf_1"/>
    <property type="match status" value="1"/>
</dbReference>
<gene>
    <name evidence="3" type="ORF">V6E02_05735</name>
</gene>
<evidence type="ECO:0000313" key="3">
    <source>
        <dbReference type="EMBL" id="MEO1766709.1"/>
    </source>
</evidence>
<dbReference type="SUPFAM" id="SSF53756">
    <property type="entry name" value="UDP-Glycosyltransferase/glycogen phosphorylase"/>
    <property type="match status" value="1"/>
</dbReference>
<dbReference type="EMBL" id="JBAJEX010000003">
    <property type="protein sequence ID" value="MEO1766709.1"/>
    <property type="molecule type" value="Genomic_DNA"/>
</dbReference>
<dbReference type="PANTHER" id="PTHR45947:SF15">
    <property type="entry name" value="TEICHURONIC ACID BIOSYNTHESIS GLYCOSYLTRANSFERASE TUAC-RELATED"/>
    <property type="match status" value="1"/>
</dbReference>
<protein>
    <submittedName>
        <fullName evidence="3">Glycosyltransferase</fullName>
        <ecNumber evidence="3">2.4.-.-</ecNumber>
    </submittedName>
</protein>
<organism evidence="3 4">
    <name type="scientific">Thiobacter aerophilum</name>
    <dbReference type="NCBI Taxonomy" id="3121275"/>
    <lineage>
        <taxon>Bacteria</taxon>
        <taxon>Pseudomonadati</taxon>
        <taxon>Pseudomonadota</taxon>
        <taxon>Betaproteobacteria</taxon>
        <taxon>Burkholderiales</taxon>
        <taxon>Thiobacteraceae</taxon>
        <taxon>Thiobacter</taxon>
    </lineage>
</organism>
<keyword evidence="4" id="KW-1185">Reference proteome</keyword>
<keyword evidence="3" id="KW-0328">Glycosyltransferase</keyword>
<dbReference type="InterPro" id="IPR050194">
    <property type="entry name" value="Glycosyltransferase_grp1"/>
</dbReference>
<dbReference type="InterPro" id="IPR028098">
    <property type="entry name" value="Glyco_trans_4-like_N"/>
</dbReference>
<accession>A0ABV0EDP6</accession>
<dbReference type="Gene3D" id="3.40.50.2000">
    <property type="entry name" value="Glycogen Phosphorylase B"/>
    <property type="match status" value="2"/>
</dbReference>
<evidence type="ECO:0000259" key="2">
    <source>
        <dbReference type="Pfam" id="PF13439"/>
    </source>
</evidence>
<keyword evidence="3" id="KW-0808">Transferase</keyword>
<dbReference type="Proteomes" id="UP001482231">
    <property type="component" value="Unassembled WGS sequence"/>
</dbReference>
<name>A0ABV0EDP6_9BURK</name>
<dbReference type="PANTHER" id="PTHR45947">
    <property type="entry name" value="SULFOQUINOVOSYL TRANSFERASE SQD2"/>
    <property type="match status" value="1"/>
</dbReference>
<sequence>MAESPRLVVFSSLFPSSVQPAAGLFIRERMFRVARHLPLLVVAPVPWFPLQGLIRLFRAGYRPMPPLKEVQQGIVVWHPRFLSVPGLFRSWDGLLMAVFCLPLLRRLKREFGFDVIDAHFAYPDGYAATWLGHWLHVPVTITLRGTEVPHALHPGKRRRMLVALERAARVFAVAEALARHVVSLGADPSKIQVVGNGVDTHVFHPEDRAEARARLSLPPEAKILVSVGGLVERKGFHRVIALLPHLLREFPDLLYLIVGGASPEGDMRAQLEQQVAQLGLARHVRFLGVVPPQQLRWPLSAADVFVLATRNEGWANVFLEAMACGLPVVTTDVGGNREVVRDENLGYVVPFGDESALCEALAKSLRRQWDREHIRAYAAENSWDTRIATLVTRFRELAAI</sequence>
<dbReference type="Pfam" id="PF13439">
    <property type="entry name" value="Glyco_transf_4"/>
    <property type="match status" value="1"/>
</dbReference>
<proteinExistence type="predicted"/>
<feature type="domain" description="Glycosyl transferase family 1" evidence="1">
    <location>
        <begin position="207"/>
        <end position="379"/>
    </location>
</feature>